<dbReference type="AlphaFoldDB" id="A0AAW0ZZS9"/>
<evidence type="ECO:0000256" key="3">
    <source>
        <dbReference type="SAM" id="MobiDB-lite"/>
    </source>
</evidence>
<feature type="coiled-coil region" evidence="2">
    <location>
        <begin position="404"/>
        <end position="438"/>
    </location>
</feature>
<dbReference type="SMART" id="SM00248">
    <property type="entry name" value="ANK"/>
    <property type="match status" value="4"/>
</dbReference>
<dbReference type="PANTHER" id="PTHR24157">
    <property type="entry name" value="ANKYRIN REPEAT, SAM AND BASIC LEUCINE ZIPPER DOMAIN-CONTAINING PROTEIN 1"/>
    <property type="match status" value="1"/>
</dbReference>
<keyword evidence="4" id="KW-0472">Membrane</keyword>
<comment type="caution">
    <text evidence="5">The sequence shown here is derived from an EMBL/GenBank/DDBJ whole genome shotgun (WGS) entry which is preliminary data.</text>
</comment>
<keyword evidence="2" id="KW-0175">Coiled coil</keyword>
<dbReference type="EMBL" id="JAWNGG020000082">
    <property type="protein sequence ID" value="KAK9303139.1"/>
    <property type="molecule type" value="Genomic_DNA"/>
</dbReference>
<dbReference type="InterPro" id="IPR013761">
    <property type="entry name" value="SAM/pointed_sf"/>
</dbReference>
<dbReference type="SUPFAM" id="SSF48403">
    <property type="entry name" value="Ankyrin repeat"/>
    <property type="match status" value="1"/>
</dbReference>
<dbReference type="Pfam" id="PF13637">
    <property type="entry name" value="Ank_4"/>
    <property type="match status" value="1"/>
</dbReference>
<keyword evidence="6" id="KW-1185">Reference proteome</keyword>
<keyword evidence="4" id="KW-0812">Transmembrane</keyword>
<dbReference type="Gene3D" id="1.25.40.20">
    <property type="entry name" value="Ankyrin repeat-containing domain"/>
    <property type="match status" value="2"/>
</dbReference>
<keyword evidence="4" id="KW-1133">Transmembrane helix</keyword>
<dbReference type="PROSITE" id="PS50088">
    <property type="entry name" value="ANK_REPEAT"/>
    <property type="match status" value="2"/>
</dbReference>
<reference evidence="5 6" key="1">
    <citation type="submission" date="2024-05" db="EMBL/GenBank/DDBJ databases">
        <title>The nuclear and mitochondrial genome assemblies of Tetragonisca angustula (Apidae: Meliponini), a tiny yet remarkable pollinator in the Neotropics.</title>
        <authorList>
            <person name="Ferrari R."/>
            <person name="Ricardo P.C."/>
            <person name="Dias F.C."/>
            <person name="Araujo N.S."/>
            <person name="Soares D.O."/>
            <person name="Zhou Q.-S."/>
            <person name="Zhu C.-D."/>
            <person name="Coutinho L."/>
            <person name="Airas M.C."/>
            <person name="Batista T.M."/>
        </authorList>
    </citation>
    <scope>NUCLEOTIDE SEQUENCE [LARGE SCALE GENOMIC DNA]</scope>
    <source>
        <strain evidence="5">ASF017062</strain>
        <tissue evidence="5">Abdomen</tissue>
    </source>
</reference>
<protein>
    <recommendedName>
        <fullName evidence="7">Ankyrin repeat, SAM and basic leucine zipper domain-containing protein 1</fullName>
    </recommendedName>
</protein>
<dbReference type="Gene3D" id="1.10.150.50">
    <property type="entry name" value="Transcription Factor, Ets-1"/>
    <property type="match status" value="1"/>
</dbReference>
<proteinExistence type="predicted"/>
<organism evidence="5 6">
    <name type="scientific">Tetragonisca angustula</name>
    <dbReference type="NCBI Taxonomy" id="166442"/>
    <lineage>
        <taxon>Eukaryota</taxon>
        <taxon>Metazoa</taxon>
        <taxon>Ecdysozoa</taxon>
        <taxon>Arthropoda</taxon>
        <taxon>Hexapoda</taxon>
        <taxon>Insecta</taxon>
        <taxon>Pterygota</taxon>
        <taxon>Neoptera</taxon>
        <taxon>Endopterygota</taxon>
        <taxon>Hymenoptera</taxon>
        <taxon>Apocrita</taxon>
        <taxon>Aculeata</taxon>
        <taxon>Apoidea</taxon>
        <taxon>Anthophila</taxon>
        <taxon>Apidae</taxon>
        <taxon>Tetragonisca</taxon>
    </lineage>
</organism>
<gene>
    <name evidence="5" type="ORF">QLX08_005092</name>
</gene>
<feature type="compositionally biased region" description="Acidic residues" evidence="3">
    <location>
        <begin position="11"/>
        <end position="20"/>
    </location>
</feature>
<evidence type="ECO:0008006" key="7">
    <source>
        <dbReference type="Google" id="ProtNLM"/>
    </source>
</evidence>
<dbReference type="PROSITE" id="PS50297">
    <property type="entry name" value="ANK_REP_REGION"/>
    <property type="match status" value="2"/>
</dbReference>
<feature type="repeat" description="ANK" evidence="1">
    <location>
        <begin position="92"/>
        <end position="124"/>
    </location>
</feature>
<evidence type="ECO:0000256" key="1">
    <source>
        <dbReference type="PROSITE-ProRule" id="PRU00023"/>
    </source>
</evidence>
<dbReference type="InterPro" id="IPR002110">
    <property type="entry name" value="Ankyrin_rpt"/>
</dbReference>
<feature type="repeat" description="ANK" evidence="1">
    <location>
        <begin position="196"/>
        <end position="228"/>
    </location>
</feature>
<accession>A0AAW0ZZS9</accession>
<dbReference type="Pfam" id="PF12796">
    <property type="entry name" value="Ank_2"/>
    <property type="match status" value="1"/>
</dbReference>
<dbReference type="SUPFAM" id="SSF47769">
    <property type="entry name" value="SAM/Pointed domain"/>
    <property type="match status" value="1"/>
</dbReference>
<dbReference type="InterPro" id="IPR036770">
    <property type="entry name" value="Ankyrin_rpt-contain_sf"/>
</dbReference>
<dbReference type="PANTHER" id="PTHR24157:SF3">
    <property type="entry name" value="ANKYRIN REPEAT, SAM AND BASIC LEUCINE ZIPPER DOMAIN-CONTAINING PROTEIN 1"/>
    <property type="match status" value="1"/>
</dbReference>
<evidence type="ECO:0000256" key="2">
    <source>
        <dbReference type="SAM" id="Coils"/>
    </source>
</evidence>
<feature type="region of interest" description="Disordered" evidence="3">
    <location>
        <begin position="1"/>
        <end position="20"/>
    </location>
</feature>
<sequence>MIPKSIKISDSEMESDEDFSPMEKCSEITRCYTQDNLVSENMNTYNQHEDTKKDIDKEKINEHEMINACSMGQLEIVIKYLKSNDINKFLLNGWTPLLYATFNAQINIIEYLINNEVDVNKHKDGYTPLMALCNSIKKTTEQRIKCLTVLIEAGANPNASNKLRQTPLMFACMSQEVEFIIELIKYVKNINAFDNRKQTALMYATIANKSEIVKILIENAADITLTDFNKLTVYDIASMKGYDKILSLLNFNKEESTNIYNLSKVYNWKDIFPSLINIDNQTVDSDVDTLLYGMSLEKYAHIFQGINLKTFLTLNENDLCRLGMDINAHRMQFIECLDKFHRKKWSIQSIGAINKSLPYTLYNGAISLGILSKQIAIIGSSFRYIKNSLIKINSENVHLTKLQISNYEQDLKKTQKTLNILKNELMQVKALSKKIEKENDIGIPAIYIGPKKRNINWPMFLSITLIVGIYVSKTIHIQKLIYH</sequence>
<evidence type="ECO:0000313" key="6">
    <source>
        <dbReference type="Proteomes" id="UP001432146"/>
    </source>
</evidence>
<name>A0AAW0ZZS9_9HYME</name>
<dbReference type="GO" id="GO:0071546">
    <property type="term" value="C:pi-body"/>
    <property type="evidence" value="ECO:0007669"/>
    <property type="project" value="TreeGrafter"/>
</dbReference>
<keyword evidence="1" id="KW-0040">ANK repeat</keyword>
<feature type="transmembrane region" description="Helical" evidence="4">
    <location>
        <begin position="455"/>
        <end position="472"/>
    </location>
</feature>
<dbReference type="Proteomes" id="UP001432146">
    <property type="component" value="Unassembled WGS sequence"/>
</dbReference>
<evidence type="ECO:0000313" key="5">
    <source>
        <dbReference type="EMBL" id="KAK9303139.1"/>
    </source>
</evidence>
<evidence type="ECO:0000256" key="4">
    <source>
        <dbReference type="SAM" id="Phobius"/>
    </source>
</evidence>